<evidence type="ECO:0000259" key="1">
    <source>
        <dbReference type="Pfam" id="PF03848"/>
    </source>
</evidence>
<name>A0A085G0H8_EWIA3</name>
<dbReference type="GO" id="GO:0046690">
    <property type="term" value="P:response to tellurium ion"/>
    <property type="evidence" value="ECO:0007669"/>
    <property type="project" value="InterPro"/>
</dbReference>
<dbReference type="PANTHER" id="PTHR43464:SF49">
    <property type="entry name" value="TELLURITE METHYLTRANSFERASE"/>
    <property type="match status" value="1"/>
</dbReference>
<accession>A0A085G0H8</accession>
<dbReference type="GeneID" id="78382260"/>
<comment type="caution">
    <text evidence="2">The sequence shown here is derived from an EMBL/GenBank/DDBJ whole genome shotgun (WGS) entry which is preliminary data.</text>
</comment>
<dbReference type="PANTHER" id="PTHR43464">
    <property type="entry name" value="METHYLTRANSFERASE"/>
    <property type="match status" value="1"/>
</dbReference>
<dbReference type="Pfam" id="PF03848">
    <property type="entry name" value="TehB"/>
    <property type="match status" value="1"/>
</dbReference>
<dbReference type="Proteomes" id="UP000028640">
    <property type="component" value="Unassembled WGS sequence"/>
</dbReference>
<dbReference type="InterPro" id="IPR004537">
    <property type="entry name" value="Tellurite-R_MeTrfase_TehB"/>
</dbReference>
<dbReference type="EMBL" id="JMPJ01000076">
    <property type="protein sequence ID" value="KFC77223.1"/>
    <property type="molecule type" value="Genomic_DNA"/>
</dbReference>
<dbReference type="eggNOG" id="COG0500">
    <property type="taxonomic scope" value="Bacteria"/>
</dbReference>
<sequence>MSNQPAAEDYYSEKYGLTRTHSEVIFAAQQVPPGKVLDLGCGSGRNSLYLNLKGSTVTAWDFNSLSIAKLNDIIQAESLQGIETAEVNLNAHRFSGEYDFILSTVVMMFLERSSIPNIIADMHASTRPGGYNLIVAAMDSPDYPCPLPFPFSFQPNELRDYYQGWNIVKYNEDVGELHKRDANGNRYKMRFATLLAQKPA</sequence>
<dbReference type="RefSeq" id="WP_034796069.1">
    <property type="nucleotide sequence ID" value="NZ_JMPJ01000076.1"/>
</dbReference>
<dbReference type="STRING" id="910964.GEAM_4349"/>
<proteinExistence type="predicted"/>
<organism evidence="2 3">
    <name type="scientific">Ewingella americana (strain ATCC 33852 / DSM 4580 / CCUG 14506 / JCM 5911 / LMG 7869 / NCTC 12157 / CDC 1468-78)</name>
    <dbReference type="NCBI Taxonomy" id="910964"/>
    <lineage>
        <taxon>Bacteria</taxon>
        <taxon>Pseudomonadati</taxon>
        <taxon>Pseudomonadota</taxon>
        <taxon>Gammaproteobacteria</taxon>
        <taxon>Enterobacterales</taxon>
        <taxon>Yersiniaceae</taxon>
        <taxon>Ewingella</taxon>
    </lineage>
</organism>
<dbReference type="CDD" id="cd02440">
    <property type="entry name" value="AdoMet_MTases"/>
    <property type="match status" value="1"/>
</dbReference>
<dbReference type="NCBIfam" id="NF008405">
    <property type="entry name" value="PRK11207.1"/>
    <property type="match status" value="1"/>
</dbReference>
<dbReference type="GO" id="GO:0005737">
    <property type="term" value="C:cytoplasm"/>
    <property type="evidence" value="ECO:0007669"/>
    <property type="project" value="InterPro"/>
</dbReference>
<protein>
    <submittedName>
        <fullName evidence="2">Tellurite resistance protein</fullName>
    </submittedName>
</protein>
<feature type="domain" description="Tellurite resistance methyltransferase TehB-like" evidence="1">
    <location>
        <begin position="7"/>
        <end position="195"/>
    </location>
</feature>
<dbReference type="OrthoDB" id="9804312at2"/>
<gene>
    <name evidence="2" type="ORF">GEAM_4349</name>
</gene>
<dbReference type="NCBIfam" id="TIGR00477">
    <property type="entry name" value="tehB"/>
    <property type="match status" value="1"/>
</dbReference>
<keyword evidence="3" id="KW-1185">Reference proteome</keyword>
<evidence type="ECO:0000313" key="3">
    <source>
        <dbReference type="Proteomes" id="UP000028640"/>
    </source>
</evidence>
<evidence type="ECO:0000313" key="2">
    <source>
        <dbReference type="EMBL" id="KFC77223.1"/>
    </source>
</evidence>
<dbReference type="InterPro" id="IPR015985">
    <property type="entry name" value="TehB-like_dom"/>
</dbReference>
<dbReference type="AlphaFoldDB" id="A0A085G0H8"/>
<dbReference type="InterPro" id="IPR029063">
    <property type="entry name" value="SAM-dependent_MTases_sf"/>
</dbReference>
<dbReference type="GO" id="GO:0008757">
    <property type="term" value="F:S-adenosylmethionine-dependent methyltransferase activity"/>
    <property type="evidence" value="ECO:0007669"/>
    <property type="project" value="InterPro"/>
</dbReference>
<dbReference type="Gene3D" id="3.40.50.150">
    <property type="entry name" value="Vaccinia Virus protein VP39"/>
    <property type="match status" value="1"/>
</dbReference>
<reference evidence="2 3" key="1">
    <citation type="submission" date="2014-05" db="EMBL/GenBank/DDBJ databases">
        <title>ATOL: Assembling a taxonomically balanced genome-scale reconstruction of the evolutionary history of the Enterobacteriaceae.</title>
        <authorList>
            <person name="Plunkett G.III."/>
            <person name="Neeno-Eckwall E.C."/>
            <person name="Glasner J.D."/>
            <person name="Perna N.T."/>
        </authorList>
    </citation>
    <scope>NUCLEOTIDE SEQUENCE [LARGE SCALE GENOMIC DNA]</scope>
    <source>
        <strain evidence="2 3">ATCC 33852</strain>
    </source>
</reference>
<dbReference type="SUPFAM" id="SSF53335">
    <property type="entry name" value="S-adenosyl-L-methionine-dependent methyltransferases"/>
    <property type="match status" value="1"/>
</dbReference>